<reference evidence="3 4" key="1">
    <citation type="journal article" date="2015" name="Nature">
        <title>rRNA introns, odd ribosomes, and small enigmatic genomes across a large radiation of phyla.</title>
        <authorList>
            <person name="Brown C.T."/>
            <person name="Hug L.A."/>
            <person name="Thomas B.C."/>
            <person name="Sharon I."/>
            <person name="Castelle C.J."/>
            <person name="Singh A."/>
            <person name="Wilkins M.J."/>
            <person name="Williams K.H."/>
            <person name="Banfield J.F."/>
        </authorList>
    </citation>
    <scope>NUCLEOTIDE SEQUENCE [LARGE SCALE GENOMIC DNA]</scope>
</reference>
<protein>
    <submittedName>
        <fullName evidence="3">Glycosyl transferase family 2</fullName>
    </submittedName>
</protein>
<evidence type="ECO:0000313" key="3">
    <source>
        <dbReference type="EMBL" id="KKQ38336.1"/>
    </source>
</evidence>
<proteinExistence type="predicted"/>
<dbReference type="Proteomes" id="UP000034471">
    <property type="component" value="Unassembled WGS sequence"/>
</dbReference>
<dbReference type="SUPFAM" id="SSF53448">
    <property type="entry name" value="Nucleotide-diphospho-sugar transferases"/>
    <property type="match status" value="1"/>
</dbReference>
<evidence type="ECO:0000259" key="2">
    <source>
        <dbReference type="Pfam" id="PF13632"/>
    </source>
</evidence>
<dbReference type="CDD" id="cd04186">
    <property type="entry name" value="GT_2_like_c"/>
    <property type="match status" value="1"/>
</dbReference>
<dbReference type="Pfam" id="PF13632">
    <property type="entry name" value="Glyco_trans_2_3"/>
    <property type="match status" value="1"/>
</dbReference>
<sequence length="294" mass="34481">MIKLSVVILSYNTKDITKDCLEKLYKSLSNASFQSEIIIIDNASVDGSQEMISQSKKIFAKRNVTFKTIFNQQNEGYPKGNNRGFHNATGEYILFLNSDVMIDTFHWDKVLKYLDEQTNIGALTVRVELPTKRIDPASHRGFPTIWNSFCYYAYLEAMTKHIHFLRRYFGGYHLTNLNLNTVHEIDSPSGAFYLTRKKILNGLGGFDETFFMYGEDLDLSYRMKENGYKIVYYPHENVTHFKYQSGLKNTVAQKKTKQYFYDSMRIFYRKHYEGENPWLIDQVVYFFIGLKSQL</sequence>
<name>A0A0G0KCM4_9BACT</name>
<dbReference type="GO" id="GO:0016740">
    <property type="term" value="F:transferase activity"/>
    <property type="evidence" value="ECO:0007669"/>
    <property type="project" value="UniProtKB-KW"/>
</dbReference>
<gene>
    <name evidence="3" type="ORF">US54_C0012G0033</name>
</gene>
<feature type="domain" description="Glycosyltransferase 2-like" evidence="1">
    <location>
        <begin position="5"/>
        <end position="155"/>
    </location>
</feature>
<keyword evidence="3" id="KW-0808">Transferase</keyword>
<dbReference type="Pfam" id="PF00535">
    <property type="entry name" value="Glycos_transf_2"/>
    <property type="match status" value="1"/>
</dbReference>
<dbReference type="PANTHER" id="PTHR43179">
    <property type="entry name" value="RHAMNOSYLTRANSFERASE WBBL"/>
    <property type="match status" value="1"/>
</dbReference>
<dbReference type="InterPro" id="IPR029044">
    <property type="entry name" value="Nucleotide-diphossugar_trans"/>
</dbReference>
<comment type="caution">
    <text evidence="3">The sequence shown here is derived from an EMBL/GenBank/DDBJ whole genome shotgun (WGS) entry which is preliminary data.</text>
</comment>
<dbReference type="PANTHER" id="PTHR43179:SF7">
    <property type="entry name" value="RHAMNOSYLTRANSFERASE WBBL"/>
    <property type="match status" value="1"/>
</dbReference>
<evidence type="ECO:0000313" key="4">
    <source>
        <dbReference type="Proteomes" id="UP000034471"/>
    </source>
</evidence>
<dbReference type="InterPro" id="IPR001173">
    <property type="entry name" value="Glyco_trans_2-like"/>
</dbReference>
<dbReference type="AlphaFoldDB" id="A0A0G0KCM4"/>
<dbReference type="STRING" id="1618481.US54_C0012G0033"/>
<feature type="domain" description="Glycosyltransferase 2-like" evidence="2">
    <location>
        <begin position="188"/>
        <end position="255"/>
    </location>
</feature>
<dbReference type="EMBL" id="LBTJ01000012">
    <property type="protein sequence ID" value="KKQ38336.1"/>
    <property type="molecule type" value="Genomic_DNA"/>
</dbReference>
<accession>A0A0G0KCM4</accession>
<evidence type="ECO:0000259" key="1">
    <source>
        <dbReference type="Pfam" id="PF00535"/>
    </source>
</evidence>
<organism evidence="3 4">
    <name type="scientific">Candidatus Roizmanbacteria bacterium GW2011_GWA2_37_7</name>
    <dbReference type="NCBI Taxonomy" id="1618481"/>
    <lineage>
        <taxon>Bacteria</taxon>
        <taxon>Candidatus Roizmaniibacteriota</taxon>
    </lineage>
</organism>
<dbReference type="Gene3D" id="3.90.550.10">
    <property type="entry name" value="Spore Coat Polysaccharide Biosynthesis Protein SpsA, Chain A"/>
    <property type="match status" value="1"/>
</dbReference>